<evidence type="ECO:0000313" key="1">
    <source>
        <dbReference type="EMBL" id="TGK87970.1"/>
    </source>
</evidence>
<dbReference type="Proteomes" id="UP000297394">
    <property type="component" value="Unassembled WGS sequence"/>
</dbReference>
<reference evidence="1 2" key="1">
    <citation type="journal article" date="2019" name="PLoS Negl. Trop. Dis.">
        <title>Revisiting the worldwide diversity of Leptospira species in the environment.</title>
        <authorList>
            <person name="Vincent A.T."/>
            <person name="Schiettekatte O."/>
            <person name="Bourhy P."/>
            <person name="Veyrier F.J."/>
            <person name="Picardeau M."/>
        </authorList>
    </citation>
    <scope>NUCLEOTIDE SEQUENCE [LARGE SCALE GENOMIC DNA]</scope>
    <source>
        <strain evidence="1 2">201800280</strain>
    </source>
</reference>
<organism evidence="1 2">
    <name type="scientific">Leptospira bourretii</name>
    <dbReference type="NCBI Taxonomy" id="2484962"/>
    <lineage>
        <taxon>Bacteria</taxon>
        <taxon>Pseudomonadati</taxon>
        <taxon>Spirochaetota</taxon>
        <taxon>Spirochaetia</taxon>
        <taxon>Leptospirales</taxon>
        <taxon>Leptospiraceae</taxon>
        <taxon>Leptospira</taxon>
    </lineage>
</organism>
<comment type="caution">
    <text evidence="1">The sequence shown here is derived from an EMBL/GenBank/DDBJ whole genome shotgun (WGS) entry which is preliminary data.</text>
</comment>
<dbReference type="AlphaFoldDB" id="A0A5K1TCW4"/>
<name>A0A5K1TCW4_9LEPT</name>
<gene>
    <name evidence="1" type="ORF">EHQ23_03735</name>
</gene>
<protein>
    <submittedName>
        <fullName evidence="1">Uncharacterized protein</fullName>
    </submittedName>
</protein>
<accession>A0A5K1TCW4</accession>
<evidence type="ECO:0000313" key="2">
    <source>
        <dbReference type="Proteomes" id="UP000297394"/>
    </source>
</evidence>
<sequence length="148" mass="15856">MQFLLSFAMATDENLPEPAINTVNIIVGETKYTKSLGVCRGNLNVNGQDDISIAPSDLSLPSFYLHKVDFTTKTNVTLTAIGSSFNLNIDMPSGGGYDPATTCEAKIIENSATTYDIQAKKCSVDKIAVAVDPPTNTISFRARCTKGL</sequence>
<dbReference type="EMBL" id="RQFM01000010">
    <property type="protein sequence ID" value="TGK87970.1"/>
    <property type="molecule type" value="Genomic_DNA"/>
</dbReference>
<proteinExistence type="predicted"/>
<dbReference type="RefSeq" id="WP_135750049.1">
    <property type="nucleotide sequence ID" value="NZ_RQFL01000031.1"/>
</dbReference>